<evidence type="ECO:0000256" key="3">
    <source>
        <dbReference type="ARBA" id="ARBA00012438"/>
    </source>
</evidence>
<dbReference type="SMART" id="SM00304">
    <property type="entry name" value="HAMP"/>
    <property type="match status" value="1"/>
</dbReference>
<evidence type="ECO:0000256" key="6">
    <source>
        <dbReference type="ARBA" id="ARBA00022741"/>
    </source>
</evidence>
<keyword evidence="4" id="KW-0597">Phosphoprotein</keyword>
<evidence type="ECO:0000259" key="12">
    <source>
        <dbReference type="PROSITE" id="PS50109"/>
    </source>
</evidence>
<accession>A0A6J4VRZ9</accession>
<evidence type="ECO:0000256" key="9">
    <source>
        <dbReference type="ARBA" id="ARBA00023012"/>
    </source>
</evidence>
<comment type="subcellular location">
    <subcellularLocation>
        <location evidence="2">Membrane</location>
    </subcellularLocation>
</comment>
<dbReference type="GO" id="GO:0016020">
    <property type="term" value="C:membrane"/>
    <property type="evidence" value="ECO:0007669"/>
    <property type="project" value="UniProtKB-SubCell"/>
</dbReference>
<dbReference type="Gene3D" id="3.30.450.20">
    <property type="entry name" value="PAS domain"/>
    <property type="match status" value="2"/>
</dbReference>
<proteinExistence type="predicted"/>
<dbReference type="Gene3D" id="6.10.340.10">
    <property type="match status" value="1"/>
</dbReference>
<protein>
    <recommendedName>
        <fullName evidence="3">histidine kinase</fullName>
        <ecNumber evidence="3">2.7.13.3</ecNumber>
    </recommendedName>
</protein>
<evidence type="ECO:0000256" key="4">
    <source>
        <dbReference type="ARBA" id="ARBA00022553"/>
    </source>
</evidence>
<dbReference type="GO" id="GO:0000155">
    <property type="term" value="F:phosphorelay sensor kinase activity"/>
    <property type="evidence" value="ECO:0007669"/>
    <property type="project" value="InterPro"/>
</dbReference>
<dbReference type="InterPro" id="IPR050482">
    <property type="entry name" value="Sensor_HK_TwoCompSys"/>
</dbReference>
<dbReference type="PANTHER" id="PTHR24421">
    <property type="entry name" value="NITRATE/NITRITE SENSOR PROTEIN NARX-RELATED"/>
    <property type="match status" value="1"/>
</dbReference>
<sequence length="657" mass="70811">MLFALASLIPLFVVVYFFLDRSIDRNSELLIDNEYTIVGMVDSSLSGYLNRNVTALENLSKKPAVTGLDSDAVNTLLGEATTVRPEINGLFVVNDQLQLVGSSGNLQPPDLLDDVSDQLGQTMVLRRARVSPRINVSAESTIVVVTVPVIPVSETEPGGDGTGGTATNPTVPQSPTAPATPPGRVVGVIGAIFALDNLEQLVLPFARGETGIAIVSEGEVFLATNDIYRDETAFLQSRGSLVQRALDGETGDAITRDSSGDRRVDVYQPVTFEGANWAVIVSNPTVQTFAQNVWSRGVMVLTLAALVILAMAVALGELTARPLRLLSRKAAAMQRGDFGTTIEPVGSGEILSLSTAMSEMSHQLESQVHGLERSQSERERQTGQMRDLLRRTLRLQEDERRRIAGEIHDAVSPLITGALYQARALKMTNGSTPAEDRDLSLTKVGQLLERASEELHGVIFDLRPPDLDDIGVVAALEAYIQSLQRTGFTCKLEVTDDLPPLTPEVRLGIYRILQEALHNVMRHSGADEVVVRLESTPDLLRITIRDNGAGFDPERAVRPTSLGLLSMRERAAVIGATFTIVSRPGGGTAIVLERPSTGNVMSDDVLADLIGIEGNRSQLEVTTAIPENGTPERSVAVTAGTDREEADEQNPRPQLPD</sequence>
<keyword evidence="11" id="KW-0812">Transmembrane</keyword>
<keyword evidence="7" id="KW-0418">Kinase</keyword>
<keyword evidence="11" id="KW-0472">Membrane</keyword>
<dbReference type="InterPro" id="IPR003660">
    <property type="entry name" value="HAMP_dom"/>
</dbReference>
<evidence type="ECO:0000256" key="5">
    <source>
        <dbReference type="ARBA" id="ARBA00022679"/>
    </source>
</evidence>
<dbReference type="EC" id="2.7.13.3" evidence="3"/>
<evidence type="ECO:0000256" key="11">
    <source>
        <dbReference type="SAM" id="Phobius"/>
    </source>
</evidence>
<dbReference type="Pfam" id="PF00672">
    <property type="entry name" value="HAMP"/>
    <property type="match status" value="1"/>
</dbReference>
<dbReference type="CDD" id="cd18774">
    <property type="entry name" value="PDC2_HK_sensor"/>
    <property type="match status" value="1"/>
</dbReference>
<feature type="region of interest" description="Disordered" evidence="10">
    <location>
        <begin position="621"/>
        <end position="657"/>
    </location>
</feature>
<dbReference type="CDD" id="cd06225">
    <property type="entry name" value="HAMP"/>
    <property type="match status" value="1"/>
</dbReference>
<dbReference type="PROSITE" id="PS50109">
    <property type="entry name" value="HIS_KIN"/>
    <property type="match status" value="1"/>
</dbReference>
<evidence type="ECO:0000259" key="13">
    <source>
        <dbReference type="PROSITE" id="PS50885"/>
    </source>
</evidence>
<organism evidence="14">
    <name type="scientific">uncultured Thermomicrobiales bacterium</name>
    <dbReference type="NCBI Taxonomy" id="1645740"/>
    <lineage>
        <taxon>Bacteria</taxon>
        <taxon>Pseudomonadati</taxon>
        <taxon>Thermomicrobiota</taxon>
        <taxon>Thermomicrobia</taxon>
        <taxon>Thermomicrobiales</taxon>
        <taxon>environmental samples</taxon>
    </lineage>
</organism>
<feature type="transmembrane region" description="Helical" evidence="11">
    <location>
        <begin position="293"/>
        <end position="315"/>
    </location>
</feature>
<feature type="domain" description="Histidine kinase" evidence="12">
    <location>
        <begin position="405"/>
        <end position="598"/>
    </location>
</feature>
<dbReference type="SUPFAM" id="SSF55874">
    <property type="entry name" value="ATPase domain of HSP90 chaperone/DNA topoisomerase II/histidine kinase"/>
    <property type="match status" value="1"/>
</dbReference>
<reference evidence="14" key="1">
    <citation type="submission" date="2020-02" db="EMBL/GenBank/DDBJ databases">
        <authorList>
            <person name="Meier V. D."/>
        </authorList>
    </citation>
    <scope>NUCLEOTIDE SEQUENCE</scope>
    <source>
        <strain evidence="14">AVDCRST_MAG87</strain>
    </source>
</reference>
<dbReference type="InterPro" id="IPR036890">
    <property type="entry name" value="HATPase_C_sf"/>
</dbReference>
<dbReference type="Pfam" id="PF02518">
    <property type="entry name" value="HATPase_c"/>
    <property type="match status" value="1"/>
</dbReference>
<keyword evidence="11" id="KW-1133">Transmembrane helix</keyword>
<dbReference type="GO" id="GO:0046983">
    <property type="term" value="F:protein dimerization activity"/>
    <property type="evidence" value="ECO:0007669"/>
    <property type="project" value="InterPro"/>
</dbReference>
<evidence type="ECO:0000256" key="8">
    <source>
        <dbReference type="ARBA" id="ARBA00022840"/>
    </source>
</evidence>
<keyword evidence="6" id="KW-0547">Nucleotide-binding</keyword>
<keyword evidence="5" id="KW-0808">Transferase</keyword>
<evidence type="ECO:0000256" key="10">
    <source>
        <dbReference type="SAM" id="MobiDB-lite"/>
    </source>
</evidence>
<comment type="catalytic activity">
    <reaction evidence="1">
        <text>ATP + protein L-histidine = ADP + protein N-phospho-L-histidine.</text>
        <dbReference type="EC" id="2.7.13.3"/>
    </reaction>
</comment>
<dbReference type="PROSITE" id="PS50885">
    <property type="entry name" value="HAMP"/>
    <property type="match status" value="1"/>
</dbReference>
<keyword evidence="8" id="KW-0067">ATP-binding</keyword>
<dbReference type="Pfam" id="PF07730">
    <property type="entry name" value="HisKA_3"/>
    <property type="match status" value="1"/>
</dbReference>
<dbReference type="CDD" id="cd16917">
    <property type="entry name" value="HATPase_UhpB-NarQ-NarX-like"/>
    <property type="match status" value="1"/>
</dbReference>
<evidence type="ECO:0000256" key="2">
    <source>
        <dbReference type="ARBA" id="ARBA00004370"/>
    </source>
</evidence>
<dbReference type="Gene3D" id="1.20.5.1930">
    <property type="match status" value="1"/>
</dbReference>
<feature type="region of interest" description="Disordered" evidence="10">
    <location>
        <begin position="154"/>
        <end position="181"/>
    </location>
</feature>
<dbReference type="InterPro" id="IPR005467">
    <property type="entry name" value="His_kinase_dom"/>
</dbReference>
<gene>
    <name evidence="14" type="ORF">AVDCRST_MAG87-3626</name>
</gene>
<dbReference type="InterPro" id="IPR011712">
    <property type="entry name" value="Sig_transdc_His_kin_sub3_dim/P"/>
</dbReference>
<dbReference type="InterPro" id="IPR003594">
    <property type="entry name" value="HATPase_dom"/>
</dbReference>
<evidence type="ECO:0000256" key="7">
    <source>
        <dbReference type="ARBA" id="ARBA00022777"/>
    </source>
</evidence>
<dbReference type="PANTHER" id="PTHR24421:SF10">
    <property type="entry name" value="NITRATE_NITRITE SENSOR PROTEIN NARQ"/>
    <property type="match status" value="1"/>
</dbReference>
<dbReference type="EMBL" id="CADCWJ010000798">
    <property type="protein sequence ID" value="CAA9583271.1"/>
    <property type="molecule type" value="Genomic_DNA"/>
</dbReference>
<dbReference type="Gene3D" id="3.30.565.10">
    <property type="entry name" value="Histidine kinase-like ATPase, C-terminal domain"/>
    <property type="match status" value="1"/>
</dbReference>
<name>A0A6J4VRZ9_9BACT</name>
<dbReference type="SMART" id="SM00387">
    <property type="entry name" value="HATPase_c"/>
    <property type="match status" value="1"/>
</dbReference>
<keyword evidence="9" id="KW-0902">Two-component regulatory system</keyword>
<feature type="domain" description="HAMP" evidence="13">
    <location>
        <begin position="317"/>
        <end position="369"/>
    </location>
</feature>
<dbReference type="GO" id="GO:0005524">
    <property type="term" value="F:ATP binding"/>
    <property type="evidence" value="ECO:0007669"/>
    <property type="project" value="UniProtKB-KW"/>
</dbReference>
<evidence type="ECO:0000313" key="14">
    <source>
        <dbReference type="EMBL" id="CAA9583271.1"/>
    </source>
</evidence>
<dbReference type="AlphaFoldDB" id="A0A6J4VRZ9"/>
<evidence type="ECO:0000256" key="1">
    <source>
        <dbReference type="ARBA" id="ARBA00000085"/>
    </source>
</evidence>